<accession>L1LDZ3</accession>
<evidence type="ECO:0000313" key="2">
    <source>
        <dbReference type="EMBL" id="EKX73368.1"/>
    </source>
</evidence>
<dbReference type="VEuPathDB" id="PiroplasmaDB:BEWA_054240"/>
<dbReference type="AlphaFoldDB" id="L1LDZ3"/>
<organism evidence="2 3">
    <name type="scientific">Theileria equi strain WA</name>
    <dbReference type="NCBI Taxonomy" id="1537102"/>
    <lineage>
        <taxon>Eukaryota</taxon>
        <taxon>Sar</taxon>
        <taxon>Alveolata</taxon>
        <taxon>Apicomplexa</taxon>
        <taxon>Aconoidasida</taxon>
        <taxon>Piroplasmida</taxon>
        <taxon>Theileriidae</taxon>
        <taxon>Theileria</taxon>
    </lineage>
</organism>
<protein>
    <submittedName>
        <fullName evidence="2">Uncharacterized protein</fullName>
    </submittedName>
</protein>
<evidence type="ECO:0000256" key="1">
    <source>
        <dbReference type="SAM" id="MobiDB-lite"/>
    </source>
</evidence>
<reference evidence="2 3" key="1">
    <citation type="journal article" date="2012" name="BMC Genomics">
        <title>Comparative genomic analysis and phylogenetic position of Theileria equi.</title>
        <authorList>
            <person name="Kappmeyer L.S."/>
            <person name="Thiagarajan M."/>
            <person name="Herndon D.R."/>
            <person name="Ramsay J.D."/>
            <person name="Caler E."/>
            <person name="Djikeng A."/>
            <person name="Gillespie J.J."/>
            <person name="Lau A.O."/>
            <person name="Roalson E.H."/>
            <person name="Silva J.C."/>
            <person name="Silva M.G."/>
            <person name="Suarez C.E."/>
            <person name="Ueti M.W."/>
            <person name="Nene V.M."/>
            <person name="Mealey R.H."/>
            <person name="Knowles D.P."/>
            <person name="Brayton K.A."/>
        </authorList>
    </citation>
    <scope>NUCLEOTIDE SEQUENCE [LARGE SCALE GENOMIC DNA]</scope>
    <source>
        <strain evidence="2 3">WA</strain>
    </source>
</reference>
<gene>
    <name evidence="2" type="ORF">BEWA_054240</name>
</gene>
<feature type="region of interest" description="Disordered" evidence="1">
    <location>
        <begin position="433"/>
        <end position="454"/>
    </location>
</feature>
<keyword evidence="3" id="KW-1185">Reference proteome</keyword>
<name>L1LDZ3_THEEQ</name>
<dbReference type="EMBL" id="ACOU01000003">
    <property type="protein sequence ID" value="EKX73368.1"/>
    <property type="molecule type" value="Genomic_DNA"/>
</dbReference>
<dbReference type="RefSeq" id="XP_004832820.1">
    <property type="nucleotide sequence ID" value="XM_004832763.1"/>
</dbReference>
<dbReference type="Proteomes" id="UP000031512">
    <property type="component" value="Unassembled WGS sequence"/>
</dbReference>
<comment type="caution">
    <text evidence="2">The sequence shown here is derived from an EMBL/GenBank/DDBJ whole genome shotgun (WGS) entry which is preliminary data.</text>
</comment>
<proteinExistence type="predicted"/>
<sequence length="494" mass="55506">MTDNNGCTVSAYSPYQYVAVNIGNNYSNTVYADNCKHVIRISKKNDKPAAGYKEYVHTLPKGNWNSGSYYLGGIHHNGAQQTGFIDIRWCHTDVAVYYWKHDDGNFCPLLIRVIKTWWSWNSDYYYEYYIPTGINTNNWTKLSKENNVHSGLSTISTTFKNVVALKLDASGNTYYANGDPSQPPSYNSDVKIKVTGPTNVHTNYNKYTHTLVRGGPMRIVCTKHKGKHRPFKESVLGTTYDSASVYYSNKDDGHAKPLILELGIGDNTFYKLYGEKWIHNPSITTGNLRQNLENLSGAHIIDVSETKNTYPCTSPGCNTYIKVDSHPENGHNYTRYRHHINGSEKFSVSSFIGSGSKLQTGLSSPTGINEVYVYWYPTNSDPKPLLINFLDKWYKKTKVANEWREVADEATKPTSADEKDKISGLLQKIKKETEEKGETSELDQGSQDQAEEVSGPSTLPIILWSTLGSGLSGTAIGLAVWKWPNILSFLITRM</sequence>
<dbReference type="GeneID" id="15802975"/>
<dbReference type="KEGG" id="beq:BEWA_054240"/>
<evidence type="ECO:0000313" key="3">
    <source>
        <dbReference type="Proteomes" id="UP000031512"/>
    </source>
</evidence>